<reference evidence="2" key="1">
    <citation type="submission" date="2021-02" db="EMBL/GenBank/DDBJ databases">
        <authorList>
            <person name="Nowell W R."/>
        </authorList>
    </citation>
    <scope>NUCLEOTIDE SEQUENCE</scope>
</reference>
<organism evidence="2 6">
    <name type="scientific">Rotaria sordida</name>
    <dbReference type="NCBI Taxonomy" id="392033"/>
    <lineage>
        <taxon>Eukaryota</taxon>
        <taxon>Metazoa</taxon>
        <taxon>Spiralia</taxon>
        <taxon>Gnathifera</taxon>
        <taxon>Rotifera</taxon>
        <taxon>Eurotatoria</taxon>
        <taxon>Bdelloidea</taxon>
        <taxon>Philodinida</taxon>
        <taxon>Philodinidae</taxon>
        <taxon>Rotaria</taxon>
    </lineage>
</organism>
<evidence type="ECO:0000313" key="5">
    <source>
        <dbReference type="EMBL" id="CAF3779600.1"/>
    </source>
</evidence>
<comment type="caution">
    <text evidence="2">The sequence shown here is derived from an EMBL/GenBank/DDBJ whole genome shotgun (WGS) entry which is preliminary data.</text>
</comment>
<protein>
    <recommendedName>
        <fullName evidence="1">F-box domain-containing protein</fullName>
    </recommendedName>
</protein>
<evidence type="ECO:0000313" key="6">
    <source>
        <dbReference type="Proteomes" id="UP000663889"/>
    </source>
</evidence>
<dbReference type="EMBL" id="CAJOBE010000143">
    <property type="protein sequence ID" value="CAF3580042.1"/>
    <property type="molecule type" value="Genomic_DNA"/>
</dbReference>
<proteinExistence type="predicted"/>
<dbReference type="OrthoDB" id="10052715at2759"/>
<evidence type="ECO:0000313" key="2">
    <source>
        <dbReference type="EMBL" id="CAF1018640.1"/>
    </source>
</evidence>
<accession>A0A814I4K1</accession>
<dbReference type="EMBL" id="CAJNOO010002433">
    <property type="protein sequence ID" value="CAF1267673.1"/>
    <property type="molecule type" value="Genomic_DNA"/>
</dbReference>
<evidence type="ECO:0000313" key="3">
    <source>
        <dbReference type="EMBL" id="CAF1267673.1"/>
    </source>
</evidence>
<dbReference type="Proteomes" id="UP000663889">
    <property type="component" value="Unassembled WGS sequence"/>
</dbReference>
<dbReference type="Proteomes" id="UP000663882">
    <property type="component" value="Unassembled WGS sequence"/>
</dbReference>
<dbReference type="Proteomes" id="UP000663823">
    <property type="component" value="Unassembled WGS sequence"/>
</dbReference>
<name>A0A814I4K1_9BILA</name>
<evidence type="ECO:0000313" key="4">
    <source>
        <dbReference type="EMBL" id="CAF3580042.1"/>
    </source>
</evidence>
<dbReference type="EMBL" id="CAJOAX010002223">
    <property type="protein sequence ID" value="CAF3779600.1"/>
    <property type="molecule type" value="Genomic_DNA"/>
</dbReference>
<dbReference type="InterPro" id="IPR001810">
    <property type="entry name" value="F-box_dom"/>
</dbReference>
<dbReference type="PROSITE" id="PS50181">
    <property type="entry name" value="FBOX"/>
    <property type="match status" value="1"/>
</dbReference>
<dbReference type="EMBL" id="CAJNOU010000510">
    <property type="protein sequence ID" value="CAF1018640.1"/>
    <property type="molecule type" value="Genomic_DNA"/>
</dbReference>
<sequence>MECLRVELFDLPDEIFLMIFKKLENVEILYSLMDINMRFNQIVSDSIFTTQITLMKQSSSMELTSSLPNIVLDRFCLRILPKIHDNIKWLKLETLSMERILLAANNYSNLCQLDIFIMNKETDMHLFTGKLFDCYNHFNYLVVDRH</sequence>
<feature type="domain" description="F-box" evidence="1">
    <location>
        <begin position="5"/>
        <end position="52"/>
    </location>
</feature>
<evidence type="ECO:0000259" key="1">
    <source>
        <dbReference type="PROSITE" id="PS50181"/>
    </source>
</evidence>
<dbReference type="Proteomes" id="UP000663874">
    <property type="component" value="Unassembled WGS sequence"/>
</dbReference>
<gene>
    <name evidence="4" type="ORF">FNK824_LOCUS2381</name>
    <name evidence="5" type="ORF">OTI717_LOCUS17114</name>
    <name evidence="3" type="ORF">RFH988_LOCUS28017</name>
    <name evidence="2" type="ORF">SEV965_LOCUS11680</name>
</gene>
<dbReference type="AlphaFoldDB" id="A0A814I4K1"/>